<feature type="region of interest" description="Disordered" evidence="8">
    <location>
        <begin position="1"/>
        <end position="135"/>
    </location>
</feature>
<dbReference type="Gene3D" id="3.30.70.330">
    <property type="match status" value="2"/>
</dbReference>
<comment type="function">
    <text evidence="1">Involved in pre-25S rRNA processing.</text>
</comment>
<keyword evidence="11" id="KW-1185">Reference proteome</keyword>
<dbReference type="EMBL" id="KN880650">
    <property type="protein sequence ID" value="KIY64162.1"/>
    <property type="molecule type" value="Genomic_DNA"/>
</dbReference>
<sequence>MSLSALLLGSGKKDTGLDALFTEKAAPTPPTPIAVAGPSQKRKSLPEPEIVEPKKRKVEKKKKEKSKPKPKAPTPDSSDDEGVEDAYEKNQQSDSDEEGDPSTLVHESVTQKSNAPKAKKKTAPPEETTEQRDLRTLFIGNLPVEVAQKKSSTKQLKRHILSFASSSQVESIRFRSVAFKTPTSNLPDDDDPKNAKKGKKEKGRAHDKARVNAWKSDNDQDVADEKKFLTPAQKKRIAFINQDFHTTADSVNAYVVLAYEEDVYDATPAIAKKANGSTFMDRILRVDVVGKPDGGEPKLSVFVGSVDFAAKDEDLRAYFEALLTAERGGPPEGDGARWVTRVRIVRDRETQLGKGFAYVQFADVECVDEVVAMEEGKIRFAKRKLRVARCKSTTKSHMNKPAPNASSTSTPAIVRTKGDPMLGAKIAHLSKDERKSAKSADADRVARRLAKKKSRHAMDKDNAIPVKMRDRSRKKPSHGKKPNSSAPKKRVRSDASIMKKNKKKAD</sequence>
<feature type="compositionally biased region" description="Low complexity" evidence="8">
    <location>
        <begin position="1"/>
        <end position="10"/>
    </location>
</feature>
<keyword evidence="5 7" id="KW-0694">RNA-binding</keyword>
<evidence type="ECO:0000256" key="4">
    <source>
        <dbReference type="ARBA" id="ARBA00015520"/>
    </source>
</evidence>
<dbReference type="InterPro" id="IPR012677">
    <property type="entry name" value="Nucleotide-bd_a/b_plait_sf"/>
</dbReference>
<comment type="subcellular location">
    <subcellularLocation>
        <location evidence="2">Nucleus</location>
        <location evidence="2">Nucleolus</location>
    </subcellularLocation>
</comment>
<feature type="domain" description="RRM" evidence="9">
    <location>
        <begin position="299"/>
        <end position="392"/>
    </location>
</feature>
<gene>
    <name evidence="10" type="ORF">CYLTODRAFT_381221</name>
</gene>
<comment type="similarity">
    <text evidence="3">Belongs to the RRM RBM34 family.</text>
</comment>
<dbReference type="PROSITE" id="PS50102">
    <property type="entry name" value="RRM"/>
    <property type="match status" value="1"/>
</dbReference>
<reference evidence="10 11" key="1">
    <citation type="journal article" date="2015" name="Fungal Genet. Biol.">
        <title>Evolution of novel wood decay mechanisms in Agaricales revealed by the genome sequences of Fistulina hepatica and Cylindrobasidium torrendii.</title>
        <authorList>
            <person name="Floudas D."/>
            <person name="Held B.W."/>
            <person name="Riley R."/>
            <person name="Nagy L.G."/>
            <person name="Koehler G."/>
            <person name="Ransdell A.S."/>
            <person name="Younus H."/>
            <person name="Chow J."/>
            <person name="Chiniquy J."/>
            <person name="Lipzen A."/>
            <person name="Tritt A."/>
            <person name="Sun H."/>
            <person name="Haridas S."/>
            <person name="LaButti K."/>
            <person name="Ohm R.A."/>
            <person name="Kues U."/>
            <person name="Blanchette R.A."/>
            <person name="Grigoriev I.V."/>
            <person name="Minto R.E."/>
            <person name="Hibbett D.S."/>
        </authorList>
    </citation>
    <scope>NUCLEOTIDE SEQUENCE [LARGE SCALE GENOMIC DNA]</scope>
    <source>
        <strain evidence="10 11">FP15055 ss-10</strain>
    </source>
</reference>
<name>A0A0D7B0Z3_9AGAR</name>
<dbReference type="Pfam" id="PF00076">
    <property type="entry name" value="RRM_1"/>
    <property type="match status" value="1"/>
</dbReference>
<organism evidence="10 11">
    <name type="scientific">Cylindrobasidium torrendii FP15055 ss-10</name>
    <dbReference type="NCBI Taxonomy" id="1314674"/>
    <lineage>
        <taxon>Eukaryota</taxon>
        <taxon>Fungi</taxon>
        <taxon>Dikarya</taxon>
        <taxon>Basidiomycota</taxon>
        <taxon>Agaricomycotina</taxon>
        <taxon>Agaricomycetes</taxon>
        <taxon>Agaricomycetidae</taxon>
        <taxon>Agaricales</taxon>
        <taxon>Marasmiineae</taxon>
        <taxon>Physalacriaceae</taxon>
        <taxon>Cylindrobasidium</taxon>
    </lineage>
</organism>
<dbReference type="GO" id="GO:0019843">
    <property type="term" value="F:rRNA binding"/>
    <property type="evidence" value="ECO:0007669"/>
    <property type="project" value="TreeGrafter"/>
</dbReference>
<dbReference type="STRING" id="1314674.A0A0D7B0Z3"/>
<evidence type="ECO:0000256" key="2">
    <source>
        <dbReference type="ARBA" id="ARBA00004604"/>
    </source>
</evidence>
<dbReference type="AlphaFoldDB" id="A0A0D7B0Z3"/>
<evidence type="ECO:0000256" key="8">
    <source>
        <dbReference type="SAM" id="MobiDB-lite"/>
    </source>
</evidence>
<dbReference type="PANTHER" id="PTHR23236:SF25">
    <property type="entry name" value="RNA-BINDING PROTEIN 34"/>
    <property type="match status" value="1"/>
</dbReference>
<feature type="region of interest" description="Disordered" evidence="8">
    <location>
        <begin position="391"/>
        <end position="416"/>
    </location>
</feature>
<dbReference type="SUPFAM" id="SSF54928">
    <property type="entry name" value="RNA-binding domain, RBD"/>
    <property type="match status" value="1"/>
</dbReference>
<dbReference type="GO" id="GO:0000463">
    <property type="term" value="P:maturation of LSU-rRNA from tricistronic rRNA transcript (SSU-rRNA, 5.8S rRNA, LSU-rRNA)"/>
    <property type="evidence" value="ECO:0007669"/>
    <property type="project" value="TreeGrafter"/>
</dbReference>
<dbReference type="OrthoDB" id="442677at2759"/>
<feature type="compositionally biased region" description="Basic residues" evidence="8">
    <location>
        <begin position="470"/>
        <end position="491"/>
    </location>
</feature>
<dbReference type="GO" id="GO:0005730">
    <property type="term" value="C:nucleolus"/>
    <property type="evidence" value="ECO:0007669"/>
    <property type="project" value="UniProtKB-SubCell"/>
</dbReference>
<dbReference type="InterPro" id="IPR000504">
    <property type="entry name" value="RRM_dom"/>
</dbReference>
<protein>
    <recommendedName>
        <fullName evidence="4">Nucleolar protein 12</fullName>
    </recommendedName>
</protein>
<evidence type="ECO:0000313" key="11">
    <source>
        <dbReference type="Proteomes" id="UP000054007"/>
    </source>
</evidence>
<feature type="compositionally biased region" description="Basic residues" evidence="8">
    <location>
        <begin position="54"/>
        <end position="70"/>
    </location>
</feature>
<dbReference type="SMART" id="SM00360">
    <property type="entry name" value="RRM"/>
    <property type="match status" value="1"/>
</dbReference>
<feature type="region of interest" description="Disordered" evidence="8">
    <location>
        <begin position="429"/>
        <end position="506"/>
    </location>
</feature>
<feature type="region of interest" description="Disordered" evidence="8">
    <location>
        <begin position="181"/>
        <end position="210"/>
    </location>
</feature>
<dbReference type="Proteomes" id="UP000054007">
    <property type="component" value="Unassembled WGS sequence"/>
</dbReference>
<evidence type="ECO:0000256" key="1">
    <source>
        <dbReference type="ARBA" id="ARBA00002475"/>
    </source>
</evidence>
<evidence type="ECO:0000256" key="7">
    <source>
        <dbReference type="PROSITE-ProRule" id="PRU00176"/>
    </source>
</evidence>
<evidence type="ECO:0000256" key="5">
    <source>
        <dbReference type="ARBA" id="ARBA00022884"/>
    </source>
</evidence>
<dbReference type="PANTHER" id="PTHR23236">
    <property type="entry name" value="EUKARYOTIC TRANSLATION INITIATION FACTOR 4B/4H"/>
    <property type="match status" value="1"/>
</dbReference>
<keyword evidence="6" id="KW-0539">Nucleus</keyword>
<evidence type="ECO:0000256" key="6">
    <source>
        <dbReference type="ARBA" id="ARBA00023242"/>
    </source>
</evidence>
<evidence type="ECO:0000313" key="10">
    <source>
        <dbReference type="EMBL" id="KIY64162.1"/>
    </source>
</evidence>
<proteinExistence type="inferred from homology"/>
<dbReference type="InterPro" id="IPR035979">
    <property type="entry name" value="RBD_domain_sf"/>
</dbReference>
<feature type="compositionally biased region" description="Basic and acidic residues" evidence="8">
    <location>
        <begin position="429"/>
        <end position="446"/>
    </location>
</feature>
<evidence type="ECO:0000256" key="3">
    <source>
        <dbReference type="ARBA" id="ARBA00007077"/>
    </source>
</evidence>
<evidence type="ECO:0000259" key="9">
    <source>
        <dbReference type="PROSITE" id="PS50102"/>
    </source>
</evidence>
<accession>A0A0D7B0Z3</accession>